<dbReference type="InterPro" id="IPR001841">
    <property type="entry name" value="Znf_RING"/>
</dbReference>
<feature type="coiled-coil region" evidence="13">
    <location>
        <begin position="97"/>
        <end position="237"/>
    </location>
</feature>
<keyword evidence="6" id="KW-0479">Metal-binding</keyword>
<dbReference type="SMART" id="SM00184">
    <property type="entry name" value="RING"/>
    <property type="match status" value="1"/>
</dbReference>
<dbReference type="GO" id="GO:0006511">
    <property type="term" value="P:ubiquitin-dependent protein catabolic process"/>
    <property type="evidence" value="ECO:0007669"/>
    <property type="project" value="TreeGrafter"/>
</dbReference>
<dbReference type="SUPFAM" id="SSF57850">
    <property type="entry name" value="RING/U-box"/>
    <property type="match status" value="1"/>
</dbReference>
<dbReference type="AlphaFoldDB" id="A0A267DR82"/>
<keyword evidence="5" id="KW-0812">Transmembrane</keyword>
<name>A0A267DR82_9PLAT</name>
<sequence length="317" mass="35997">MAECMTMSLSATAKPSASCLICTSNFDEFSDMAALPCGHVFHSHCAGEWFKQSQTCPQCRRRLRNPQKDQLKIYLSFGDQENSSEDRTGDGAELPGLAELRAKLAEVTKEQELAKQQVRRSKQRDLMMKRDLSQKKRQLDEYTTQLRSCQESLAQQESENCQLMQLLAQEYEQMSDEARKLRAQLDEEGLVRKRLEGRLHQLEARNADQKRNNARMLDQLQDSQQEVIELMDSLEIEKSRNMDLADKILAVEAESFQLSKRLNSFHLATRHLLLSEAGANSCKKTEESSFGSLPILPIVGEAEIRTSDHSIDGVNAL</sequence>
<keyword evidence="9" id="KW-0862">Zinc</keyword>
<evidence type="ECO:0000256" key="12">
    <source>
        <dbReference type="PROSITE-ProRule" id="PRU00175"/>
    </source>
</evidence>
<dbReference type="EMBL" id="NIVC01003514">
    <property type="protein sequence ID" value="PAA51042.1"/>
    <property type="molecule type" value="Genomic_DNA"/>
</dbReference>
<proteinExistence type="predicted"/>
<keyword evidence="13" id="KW-0175">Coiled coil</keyword>
<feature type="domain" description="RING-type" evidence="14">
    <location>
        <begin position="19"/>
        <end position="60"/>
    </location>
</feature>
<dbReference type="InterPro" id="IPR013083">
    <property type="entry name" value="Znf_RING/FYVE/PHD"/>
</dbReference>
<dbReference type="PROSITE" id="PS50089">
    <property type="entry name" value="ZF_RING_2"/>
    <property type="match status" value="1"/>
</dbReference>
<dbReference type="PANTHER" id="PTHR45977">
    <property type="entry name" value="TARGET OF ERK KINASE MPK-1"/>
    <property type="match status" value="1"/>
</dbReference>
<reference evidence="15 16" key="1">
    <citation type="submission" date="2017-06" db="EMBL/GenBank/DDBJ databases">
        <title>A platform for efficient transgenesis in Macrostomum lignano, a flatworm model organism for stem cell research.</title>
        <authorList>
            <person name="Berezikov E."/>
        </authorList>
    </citation>
    <scope>NUCLEOTIDE SEQUENCE [LARGE SCALE GENOMIC DNA]</scope>
    <source>
        <strain evidence="15">DV1</strain>
        <tissue evidence="15">Whole organism</tissue>
    </source>
</reference>
<evidence type="ECO:0000256" key="9">
    <source>
        <dbReference type="ARBA" id="ARBA00022833"/>
    </source>
</evidence>
<evidence type="ECO:0000256" key="4">
    <source>
        <dbReference type="ARBA" id="ARBA00022679"/>
    </source>
</evidence>
<gene>
    <name evidence="15" type="ORF">BOX15_Mlig003178g2</name>
</gene>
<evidence type="ECO:0000256" key="8">
    <source>
        <dbReference type="ARBA" id="ARBA00022786"/>
    </source>
</evidence>
<evidence type="ECO:0000259" key="14">
    <source>
        <dbReference type="PROSITE" id="PS50089"/>
    </source>
</evidence>
<evidence type="ECO:0000313" key="16">
    <source>
        <dbReference type="Proteomes" id="UP000215902"/>
    </source>
</evidence>
<protein>
    <recommendedName>
        <fullName evidence="3">RING-type E3 ubiquitin transferase</fullName>
        <ecNumber evidence="3">2.3.2.27</ecNumber>
    </recommendedName>
</protein>
<dbReference type="PANTHER" id="PTHR45977:SF4">
    <property type="entry name" value="RING-TYPE DOMAIN-CONTAINING PROTEIN"/>
    <property type="match status" value="1"/>
</dbReference>
<comment type="subcellular location">
    <subcellularLocation>
        <location evidence="2">Membrane</location>
        <topology evidence="2">Multi-pass membrane protein</topology>
    </subcellularLocation>
</comment>
<dbReference type="GO" id="GO:0008270">
    <property type="term" value="F:zinc ion binding"/>
    <property type="evidence" value="ECO:0007669"/>
    <property type="project" value="UniProtKB-KW"/>
</dbReference>
<evidence type="ECO:0000256" key="6">
    <source>
        <dbReference type="ARBA" id="ARBA00022723"/>
    </source>
</evidence>
<evidence type="ECO:0000256" key="10">
    <source>
        <dbReference type="ARBA" id="ARBA00022989"/>
    </source>
</evidence>
<dbReference type="OrthoDB" id="8062037at2759"/>
<keyword evidence="10" id="KW-1133">Transmembrane helix</keyword>
<dbReference type="EC" id="2.3.2.27" evidence="3"/>
<keyword evidence="7 12" id="KW-0863">Zinc-finger</keyword>
<comment type="caution">
    <text evidence="15">The sequence shown here is derived from an EMBL/GenBank/DDBJ whole genome shotgun (WGS) entry which is preliminary data.</text>
</comment>
<accession>A0A267DR82</accession>
<dbReference type="Gene3D" id="3.30.40.10">
    <property type="entry name" value="Zinc/RING finger domain, C3HC4 (zinc finger)"/>
    <property type="match status" value="1"/>
</dbReference>
<comment type="catalytic activity">
    <reaction evidence="1">
        <text>S-ubiquitinyl-[E2 ubiquitin-conjugating enzyme]-L-cysteine + [acceptor protein]-L-lysine = [E2 ubiquitin-conjugating enzyme]-L-cysteine + N(6)-ubiquitinyl-[acceptor protein]-L-lysine.</text>
        <dbReference type="EC" id="2.3.2.27"/>
    </reaction>
</comment>
<evidence type="ECO:0000256" key="5">
    <source>
        <dbReference type="ARBA" id="ARBA00022692"/>
    </source>
</evidence>
<evidence type="ECO:0000256" key="1">
    <source>
        <dbReference type="ARBA" id="ARBA00000900"/>
    </source>
</evidence>
<dbReference type="GO" id="GO:0016020">
    <property type="term" value="C:membrane"/>
    <property type="evidence" value="ECO:0007669"/>
    <property type="project" value="UniProtKB-SubCell"/>
</dbReference>
<evidence type="ECO:0000256" key="7">
    <source>
        <dbReference type="ARBA" id="ARBA00022771"/>
    </source>
</evidence>
<organism evidence="15 16">
    <name type="scientific">Macrostomum lignano</name>
    <dbReference type="NCBI Taxonomy" id="282301"/>
    <lineage>
        <taxon>Eukaryota</taxon>
        <taxon>Metazoa</taxon>
        <taxon>Spiralia</taxon>
        <taxon>Lophotrochozoa</taxon>
        <taxon>Platyhelminthes</taxon>
        <taxon>Rhabditophora</taxon>
        <taxon>Macrostomorpha</taxon>
        <taxon>Macrostomida</taxon>
        <taxon>Macrostomidae</taxon>
        <taxon>Macrostomum</taxon>
    </lineage>
</organism>
<dbReference type="GO" id="GO:0016567">
    <property type="term" value="P:protein ubiquitination"/>
    <property type="evidence" value="ECO:0007669"/>
    <property type="project" value="TreeGrafter"/>
</dbReference>
<evidence type="ECO:0000256" key="3">
    <source>
        <dbReference type="ARBA" id="ARBA00012483"/>
    </source>
</evidence>
<keyword evidence="11" id="KW-0472">Membrane</keyword>
<evidence type="ECO:0000256" key="13">
    <source>
        <dbReference type="SAM" id="Coils"/>
    </source>
</evidence>
<dbReference type="GO" id="GO:0061630">
    <property type="term" value="F:ubiquitin protein ligase activity"/>
    <property type="evidence" value="ECO:0007669"/>
    <property type="project" value="UniProtKB-EC"/>
</dbReference>
<dbReference type="Proteomes" id="UP000215902">
    <property type="component" value="Unassembled WGS sequence"/>
</dbReference>
<keyword evidence="8" id="KW-0833">Ubl conjugation pathway</keyword>
<dbReference type="Pfam" id="PF13639">
    <property type="entry name" value="zf-RING_2"/>
    <property type="match status" value="1"/>
</dbReference>
<evidence type="ECO:0000256" key="11">
    <source>
        <dbReference type="ARBA" id="ARBA00023136"/>
    </source>
</evidence>
<keyword evidence="4" id="KW-0808">Transferase</keyword>
<evidence type="ECO:0000256" key="2">
    <source>
        <dbReference type="ARBA" id="ARBA00004141"/>
    </source>
</evidence>
<keyword evidence="16" id="KW-1185">Reference proteome</keyword>
<evidence type="ECO:0000313" key="15">
    <source>
        <dbReference type="EMBL" id="PAA51042.1"/>
    </source>
</evidence>
<dbReference type="STRING" id="282301.A0A267DR82"/>